<dbReference type="EMBL" id="BPUB01000002">
    <property type="protein sequence ID" value="GJG59776.1"/>
    <property type="molecule type" value="Genomic_DNA"/>
</dbReference>
<dbReference type="GO" id="GO:0004803">
    <property type="term" value="F:transposase activity"/>
    <property type="evidence" value="ECO:0007669"/>
    <property type="project" value="InterPro"/>
</dbReference>
<dbReference type="PANTHER" id="PTHR33258:SF1">
    <property type="entry name" value="TRANSPOSASE INSL FOR INSERTION SEQUENCE ELEMENT IS186A-RELATED"/>
    <property type="match status" value="1"/>
</dbReference>
<evidence type="ECO:0000313" key="9">
    <source>
        <dbReference type="Proteomes" id="UP000825483"/>
    </source>
</evidence>
<evidence type="ECO:0000256" key="5">
    <source>
        <dbReference type="SAM" id="MobiDB-lite"/>
    </source>
</evidence>
<feature type="domain" description="Transposase IS4-like" evidence="6">
    <location>
        <begin position="127"/>
        <end position="369"/>
    </location>
</feature>
<evidence type="ECO:0000256" key="4">
    <source>
        <dbReference type="ARBA" id="ARBA00023172"/>
    </source>
</evidence>
<dbReference type="Gene3D" id="3.90.350.10">
    <property type="entry name" value="Transposase Inhibitor Protein From Tn5, Chain A, domain 1"/>
    <property type="match status" value="1"/>
</dbReference>
<dbReference type="PANTHER" id="PTHR33258">
    <property type="entry name" value="TRANSPOSASE INSL FOR INSERTION SEQUENCE ELEMENT IS186A-RELATED"/>
    <property type="match status" value="1"/>
</dbReference>
<proteinExistence type="inferred from homology"/>
<dbReference type="Pfam" id="PF01609">
    <property type="entry name" value="DDE_Tnp_1"/>
    <property type="match status" value="1"/>
</dbReference>
<dbReference type="InterPro" id="IPR012337">
    <property type="entry name" value="RNaseH-like_sf"/>
</dbReference>
<comment type="caution">
    <text evidence="8">The sequence shown here is derived from an EMBL/GenBank/DDBJ whole genome shotgun (WGS) entry which is preliminary data.</text>
</comment>
<name>A0A9R1CBZ6_9BACT</name>
<dbReference type="Proteomes" id="UP000825483">
    <property type="component" value="Unassembled WGS sequence"/>
</dbReference>
<feature type="compositionally biased region" description="Basic residues" evidence="5">
    <location>
        <begin position="272"/>
        <end position="283"/>
    </location>
</feature>
<evidence type="ECO:0000259" key="6">
    <source>
        <dbReference type="Pfam" id="PF01609"/>
    </source>
</evidence>
<dbReference type="GO" id="GO:0003677">
    <property type="term" value="F:DNA binding"/>
    <property type="evidence" value="ECO:0007669"/>
    <property type="project" value="UniProtKB-KW"/>
</dbReference>
<dbReference type="GeneID" id="72466182"/>
<evidence type="ECO:0000259" key="7">
    <source>
        <dbReference type="Pfam" id="PF14294"/>
    </source>
</evidence>
<keyword evidence="2" id="KW-0815">Transposition</keyword>
<sequence>MSKDINSSGHPVLSQIIKLINRDKVNELATTTKVNRYVKSFDAFTHLVVMIYAALSGAKSIRQVVEGFEANVTRLNHLGIAYLVRRSTLSDANKKRTSQFFGDVYKALYERYSSFLSDSKSSKALQKGLYILDSTTISLFSQILKGVGRTPKNSEKKGGIKAHTLLEASCVLPSFVDYSAAAIHDHSRMSSILSLPSGSFAAFDMGYVDYWMWKQFTDHDIFFVTRQKDKMSFTVIENITCSSDDDIVSDQKISVVYRHTTERELTEEEMKHRRGRKPKKRPTVKQTETGTLVLRRVVKKTDDKKGTIAFITNNFSLSASEICEIYRRRWGIECLFKRLKQNFPLKYFLGDSVNAIEIQIWSVMIAYLLTSVISREAKDKMSFSNLVCAIRLTMFSYIDIVAMVVDPLRAWRDLKEAQRKQALAYNPKYIQLSLFDDL</sequence>
<reference evidence="8" key="1">
    <citation type="journal article" date="2022" name="Int. J. Syst. Evol. Microbiol.">
        <title>Prevotella lacticifex sp. nov., isolated from the rumen of cows.</title>
        <authorList>
            <person name="Shinkai T."/>
            <person name="Ikeyama N."/>
            <person name="Kumagai M."/>
            <person name="Ohmori H."/>
            <person name="Sakamoto M."/>
            <person name="Ohkuma M."/>
            <person name="Mitsumori M."/>
        </authorList>
    </citation>
    <scope>NUCLEOTIDE SEQUENCE</scope>
    <source>
        <strain evidence="8">R5076</strain>
    </source>
</reference>
<feature type="region of interest" description="Disordered" evidence="5">
    <location>
        <begin position="266"/>
        <end position="286"/>
    </location>
</feature>
<keyword evidence="9" id="KW-1185">Reference proteome</keyword>
<dbReference type="RefSeq" id="WP_223928584.1">
    <property type="nucleotide sequence ID" value="NZ_BPTU01000002.1"/>
</dbReference>
<dbReference type="InterPro" id="IPR002559">
    <property type="entry name" value="Transposase_11"/>
</dbReference>
<dbReference type="Pfam" id="PF14294">
    <property type="entry name" value="DUF4372"/>
    <property type="match status" value="1"/>
</dbReference>
<comment type="similarity">
    <text evidence="1">Belongs to the transposase 11 family.</text>
</comment>
<evidence type="ECO:0000256" key="2">
    <source>
        <dbReference type="ARBA" id="ARBA00022578"/>
    </source>
</evidence>
<dbReference type="InterPro" id="IPR025399">
    <property type="entry name" value="DUF4372"/>
</dbReference>
<gene>
    <name evidence="8" type="primary">TRm22</name>
    <name evidence="8" type="ORF">PRLR5076_26270</name>
</gene>
<protein>
    <submittedName>
        <fullName evidence="8">IS4 family transposase</fullName>
    </submittedName>
</protein>
<keyword evidence="3" id="KW-0238">DNA-binding</keyword>
<dbReference type="AlphaFoldDB" id="A0A9R1CBZ6"/>
<dbReference type="GO" id="GO:0006313">
    <property type="term" value="P:DNA transposition"/>
    <property type="evidence" value="ECO:0007669"/>
    <property type="project" value="InterPro"/>
</dbReference>
<evidence type="ECO:0000313" key="8">
    <source>
        <dbReference type="EMBL" id="GJG59776.1"/>
    </source>
</evidence>
<evidence type="ECO:0000256" key="3">
    <source>
        <dbReference type="ARBA" id="ARBA00023125"/>
    </source>
</evidence>
<dbReference type="InterPro" id="IPR047952">
    <property type="entry name" value="Transpos_IS4"/>
</dbReference>
<keyword evidence="4" id="KW-0233">DNA recombination</keyword>
<dbReference type="NCBIfam" id="NF033592">
    <property type="entry name" value="transpos_IS4_1"/>
    <property type="match status" value="1"/>
</dbReference>
<dbReference type="SUPFAM" id="SSF53098">
    <property type="entry name" value="Ribonuclease H-like"/>
    <property type="match status" value="1"/>
</dbReference>
<feature type="domain" description="DUF4372" evidence="7">
    <location>
        <begin position="9"/>
        <end position="80"/>
    </location>
</feature>
<organism evidence="8 9">
    <name type="scientific">Prevotella lacticifex</name>
    <dbReference type="NCBI Taxonomy" id="2854755"/>
    <lineage>
        <taxon>Bacteria</taxon>
        <taxon>Pseudomonadati</taxon>
        <taxon>Bacteroidota</taxon>
        <taxon>Bacteroidia</taxon>
        <taxon>Bacteroidales</taxon>
        <taxon>Prevotellaceae</taxon>
        <taxon>Prevotella</taxon>
    </lineage>
</organism>
<evidence type="ECO:0000256" key="1">
    <source>
        <dbReference type="ARBA" id="ARBA00010075"/>
    </source>
</evidence>
<accession>A0A9R1CBZ6</accession>